<accession>A0A6C0BNS9</accession>
<sequence length="347" mass="35979">MSTAQECQTATFGKLQAGCIRANNIQVLGDLLDAFGNVIGCQRLDTGQSPEGVATSGPITTCPDDTLRVWSQSLSLNASGTALNLEVPRCGNVVHVGDNGEFPTIQQGIDFAVTQGASSATNPYAIVLCAGLFNENIALADGVNIIGQTARINGSVTAPPTGQSFVTTVTANAVVAQNSSGTLVNLNCTYISGDPGPIVLLENHSGLVVFNNSGIIHTGGGTAISAQNNSNCVVDYCGFTGLVELRGDAEVSIRWSASPFMRWILTNSNNSARHEQSRINTGGVVFTTPVTGGPTNGNNVFATHLYWNDAPAVAVKTGDASFRYASIINNNVGLPPAGLNNVNLPLI</sequence>
<proteinExistence type="predicted"/>
<protein>
    <submittedName>
        <fullName evidence="1">Uncharacterized protein</fullName>
    </submittedName>
</protein>
<organism evidence="1">
    <name type="scientific">viral metagenome</name>
    <dbReference type="NCBI Taxonomy" id="1070528"/>
    <lineage>
        <taxon>unclassified sequences</taxon>
        <taxon>metagenomes</taxon>
        <taxon>organismal metagenomes</taxon>
    </lineage>
</organism>
<dbReference type="InterPro" id="IPR011050">
    <property type="entry name" value="Pectin_lyase_fold/virulence"/>
</dbReference>
<dbReference type="AlphaFoldDB" id="A0A6C0BNS9"/>
<evidence type="ECO:0000313" key="1">
    <source>
        <dbReference type="EMBL" id="QHS93642.1"/>
    </source>
</evidence>
<name>A0A6C0BNS9_9ZZZZ</name>
<dbReference type="SUPFAM" id="SSF51126">
    <property type="entry name" value="Pectin lyase-like"/>
    <property type="match status" value="1"/>
</dbReference>
<dbReference type="EMBL" id="MN739208">
    <property type="protein sequence ID" value="QHS93642.1"/>
    <property type="molecule type" value="Genomic_DNA"/>
</dbReference>
<dbReference type="InterPro" id="IPR012334">
    <property type="entry name" value="Pectin_lyas_fold"/>
</dbReference>
<dbReference type="Gene3D" id="2.160.20.10">
    <property type="entry name" value="Single-stranded right-handed beta-helix, Pectin lyase-like"/>
    <property type="match status" value="1"/>
</dbReference>
<reference evidence="1" key="1">
    <citation type="journal article" date="2020" name="Nature">
        <title>Giant virus diversity and host interactions through global metagenomics.</title>
        <authorList>
            <person name="Schulz F."/>
            <person name="Roux S."/>
            <person name="Paez-Espino D."/>
            <person name="Jungbluth S."/>
            <person name="Walsh D.A."/>
            <person name="Denef V.J."/>
            <person name="McMahon K.D."/>
            <person name="Konstantinidis K.T."/>
            <person name="Eloe-Fadrosh E.A."/>
            <person name="Kyrpides N.C."/>
            <person name="Woyke T."/>
        </authorList>
    </citation>
    <scope>NUCLEOTIDE SEQUENCE</scope>
    <source>
        <strain evidence="1">GVMAG-M-3300018080-19</strain>
    </source>
</reference>